<dbReference type="InterPro" id="IPR017978">
    <property type="entry name" value="GPCR_3_C"/>
</dbReference>
<dbReference type="GO" id="GO:0005886">
    <property type="term" value="C:plasma membrane"/>
    <property type="evidence" value="ECO:0007669"/>
    <property type="project" value="UniProtKB-SubCell"/>
</dbReference>
<feature type="transmembrane region" description="Helical" evidence="12">
    <location>
        <begin position="690"/>
        <end position="713"/>
    </location>
</feature>
<keyword evidence="3" id="KW-1003">Cell membrane</keyword>
<dbReference type="InterPro" id="IPR028082">
    <property type="entry name" value="Peripla_BP_I"/>
</dbReference>
<dbReference type="SUPFAM" id="SSF53822">
    <property type="entry name" value="Periplasmic binding protein-like I"/>
    <property type="match status" value="1"/>
</dbReference>
<keyword evidence="5" id="KW-0732">Signal</keyword>
<evidence type="ECO:0000256" key="11">
    <source>
        <dbReference type="ARBA" id="ARBA00023224"/>
    </source>
</evidence>
<dbReference type="Pfam" id="PF01094">
    <property type="entry name" value="ANF_receptor"/>
    <property type="match status" value="1"/>
</dbReference>
<keyword evidence="10" id="KW-0325">Glycoprotein</keyword>
<dbReference type="KEGG" id="emc:129339482"/>
<dbReference type="InterPro" id="IPR001828">
    <property type="entry name" value="ANF_lig-bd_rcpt"/>
</dbReference>
<dbReference type="AlphaFoldDB" id="A0AA97LF88"/>
<dbReference type="PROSITE" id="PS50259">
    <property type="entry name" value="G_PROTEIN_RECEP_F3_4"/>
    <property type="match status" value="1"/>
</dbReference>
<feature type="transmembrane region" description="Helical" evidence="12">
    <location>
        <begin position="569"/>
        <end position="590"/>
    </location>
</feature>
<gene>
    <name evidence="15" type="primary">LOC129339482</name>
</gene>
<dbReference type="Proteomes" id="UP001190640">
    <property type="component" value="Chromosome 12"/>
</dbReference>
<comment type="similarity">
    <text evidence="2">Belongs to the G-protein coupled receptor 3 family.</text>
</comment>
<dbReference type="InterPro" id="IPR017979">
    <property type="entry name" value="GPCR_3_CS"/>
</dbReference>
<comment type="subcellular location">
    <subcellularLocation>
        <location evidence="1">Cell membrane</location>
        <topology evidence="1">Multi-pass membrane protein</topology>
    </subcellularLocation>
</comment>
<keyword evidence="4 12" id="KW-0812">Transmembrane</keyword>
<evidence type="ECO:0000313" key="15">
    <source>
        <dbReference type="RefSeq" id="XP_054850037.1"/>
    </source>
</evidence>
<dbReference type="InterPro" id="IPR000337">
    <property type="entry name" value="GPCR_3"/>
</dbReference>
<keyword evidence="8 12" id="KW-0472">Membrane</keyword>
<keyword evidence="9" id="KW-0675">Receptor</keyword>
<feature type="transmembrane region" description="Helical" evidence="12">
    <location>
        <begin position="647"/>
        <end position="670"/>
    </location>
</feature>
<dbReference type="Gene3D" id="2.10.50.30">
    <property type="entry name" value="GPCR, family 3, nine cysteines domain"/>
    <property type="match status" value="1"/>
</dbReference>
<dbReference type="InterPro" id="IPR011500">
    <property type="entry name" value="GPCR_3_9-Cys_dom"/>
</dbReference>
<evidence type="ECO:0000256" key="3">
    <source>
        <dbReference type="ARBA" id="ARBA00022475"/>
    </source>
</evidence>
<dbReference type="InterPro" id="IPR004073">
    <property type="entry name" value="GPCR_3_vmron_rcpt_2"/>
</dbReference>
<evidence type="ECO:0000256" key="8">
    <source>
        <dbReference type="ARBA" id="ARBA00023136"/>
    </source>
</evidence>
<keyword evidence="7" id="KW-0297">G-protein coupled receptor</keyword>
<keyword evidence="14" id="KW-1185">Reference proteome</keyword>
<dbReference type="PRINTS" id="PR01535">
    <property type="entry name" value="VOMERONASL2R"/>
</dbReference>
<evidence type="ECO:0000256" key="9">
    <source>
        <dbReference type="ARBA" id="ARBA00023170"/>
    </source>
</evidence>
<evidence type="ECO:0000256" key="12">
    <source>
        <dbReference type="SAM" id="Phobius"/>
    </source>
</evidence>
<feature type="domain" description="G-protein coupled receptors family 3 profile" evidence="13">
    <location>
        <begin position="532"/>
        <end position="786"/>
    </location>
</feature>
<feature type="transmembrane region" description="Helical" evidence="12">
    <location>
        <begin position="751"/>
        <end position="773"/>
    </location>
</feature>
<evidence type="ECO:0000256" key="1">
    <source>
        <dbReference type="ARBA" id="ARBA00004651"/>
    </source>
</evidence>
<dbReference type="PROSITE" id="PS00981">
    <property type="entry name" value="G_PROTEIN_RECEP_F3_3"/>
    <property type="match status" value="1"/>
</dbReference>
<dbReference type="Pfam" id="PF00003">
    <property type="entry name" value="7tm_3"/>
    <property type="match status" value="1"/>
</dbReference>
<feature type="transmembrane region" description="Helical" evidence="12">
    <location>
        <begin position="602"/>
        <end position="626"/>
    </location>
</feature>
<dbReference type="Gene3D" id="3.40.50.2300">
    <property type="match status" value="2"/>
</dbReference>
<keyword evidence="6 12" id="KW-1133">Transmembrane helix</keyword>
<dbReference type="Pfam" id="PF07562">
    <property type="entry name" value="NCD3G"/>
    <property type="match status" value="1"/>
</dbReference>
<dbReference type="FunFam" id="2.10.50.30:FF:000002">
    <property type="entry name" value="Vomeronasal 2 receptor, h1"/>
    <property type="match status" value="1"/>
</dbReference>
<dbReference type="RefSeq" id="XP_054850037.1">
    <property type="nucleotide sequence ID" value="XM_054994062.1"/>
</dbReference>
<evidence type="ECO:0000256" key="5">
    <source>
        <dbReference type="ARBA" id="ARBA00022729"/>
    </source>
</evidence>
<evidence type="ECO:0000256" key="2">
    <source>
        <dbReference type="ARBA" id="ARBA00007242"/>
    </source>
</evidence>
<dbReference type="CDD" id="cd15283">
    <property type="entry name" value="7tmC_V2R_pheromone"/>
    <property type="match status" value="1"/>
</dbReference>
<proteinExistence type="inferred from homology"/>
<evidence type="ECO:0000256" key="4">
    <source>
        <dbReference type="ARBA" id="ARBA00022692"/>
    </source>
</evidence>
<evidence type="ECO:0000256" key="6">
    <source>
        <dbReference type="ARBA" id="ARBA00022989"/>
    </source>
</evidence>
<protein>
    <submittedName>
        <fullName evidence="15">Vomeronasal type-2 receptor 26-like</fullName>
    </submittedName>
</protein>
<dbReference type="InterPro" id="IPR000068">
    <property type="entry name" value="GPCR_3_Ca_sens_rcpt-rel"/>
</dbReference>
<sequence length="796" mass="90576">MPQNYQHILALEFAIKEINENSQILPNVSLGFHIYDSYLNPKLAYRAALQLISPKNRFVPNYKCNIQDNLKAVLEGIHSDSSQHIPDLLNIYKFPQLLYGPAPVMMDNNQVLSFYNMVPNETHQYLGILQLLLHFKWTWIGFFAVVGGNLEWFMQKMLPVFSHHGICFAFMYALSNLGTYDYRKDDVKWFAELYEKIMASTANVVLFKGHIRCMMVFTGLIRLVQIKHMMQITNSKVWILSAQMELKIYSKKKDWNVQIFHGALSVAVHSRELHGFQQFLKVRKPSNAEEDGFISDFWANIFGCVFPNSALGNVNQDNCSGDETLEDLPVFEMSMTGHSYSIYNAIYTVAYALHAMQSSKVRGKLRRERRKLENPQAWQLHHFLRHISFNNSAGDQISFNQNGELIAGFDVINWVTFPNQSFVQFKVGNINPQFPSNQALSIVEEFVMWHSQFNQVQPLSVCSETCNPGYRKKLKEGEPFCCYDCIPCPEGTISDHADLADCSQCLMSHFPNKNQNYCIPKIITFLSYEEPLGTGFLFAILSLSLITALVMGIFMKHHNTPIVKANNRTLTYILLISLLFCFLCALLFMGKPKQAMCLLRQTVFGIIFSIAVSSLLAKTITVVLAFMATKPGSRMRKWVGKTLSISIVLSCSLTQACICIIWLVSCPPFPDIDMYSMTEVVLECNDASPAMFYCVLGYLGFLAIASFTVAFFARKLPDSFNEAKFITFSMLVFCMVWLSFVPAYLSIKGKYMVAVEIFSVLTSSAGLLGCIFLPKCYIIVLRSELNNRGQLIWKNQ</sequence>
<evidence type="ECO:0000256" key="7">
    <source>
        <dbReference type="ARBA" id="ARBA00023040"/>
    </source>
</evidence>
<dbReference type="PANTHER" id="PTHR24061">
    <property type="entry name" value="CALCIUM-SENSING RECEPTOR-RELATED"/>
    <property type="match status" value="1"/>
</dbReference>
<dbReference type="InterPro" id="IPR038550">
    <property type="entry name" value="GPCR_3_9-Cys_sf"/>
</dbReference>
<evidence type="ECO:0000313" key="14">
    <source>
        <dbReference type="Proteomes" id="UP001190640"/>
    </source>
</evidence>
<dbReference type="PRINTS" id="PR00248">
    <property type="entry name" value="GPCRMGR"/>
</dbReference>
<dbReference type="GeneID" id="129339482"/>
<organism evidence="14 15">
    <name type="scientific">Eublepharis macularius</name>
    <name type="common">Leopard gecko</name>
    <name type="synonym">Cyrtodactylus macularius</name>
    <dbReference type="NCBI Taxonomy" id="481883"/>
    <lineage>
        <taxon>Eukaryota</taxon>
        <taxon>Metazoa</taxon>
        <taxon>Chordata</taxon>
        <taxon>Craniata</taxon>
        <taxon>Vertebrata</taxon>
        <taxon>Euteleostomi</taxon>
        <taxon>Lepidosauria</taxon>
        <taxon>Squamata</taxon>
        <taxon>Bifurcata</taxon>
        <taxon>Gekkota</taxon>
        <taxon>Eublepharidae</taxon>
        <taxon>Eublepharinae</taxon>
        <taxon>Eublepharis</taxon>
    </lineage>
</organism>
<reference evidence="15" key="1">
    <citation type="submission" date="2025-08" db="UniProtKB">
        <authorList>
            <consortium name="RefSeq"/>
        </authorList>
    </citation>
    <scope>IDENTIFICATION</scope>
    <source>
        <tissue evidence="15">Blood</tissue>
    </source>
</reference>
<feature type="transmembrane region" description="Helical" evidence="12">
    <location>
        <begin position="725"/>
        <end position="745"/>
    </location>
</feature>
<dbReference type="FunFam" id="3.40.50.2300:FF:000024">
    <property type="entry name" value="Vomeronasal 2, receptor 73"/>
    <property type="match status" value="1"/>
</dbReference>
<evidence type="ECO:0000259" key="13">
    <source>
        <dbReference type="PROSITE" id="PS50259"/>
    </source>
</evidence>
<name>A0AA97LF88_EUBMA</name>
<keyword evidence="11" id="KW-0807">Transducer</keyword>
<accession>A0AA97LF88</accession>
<feature type="transmembrane region" description="Helical" evidence="12">
    <location>
        <begin position="536"/>
        <end position="557"/>
    </location>
</feature>
<dbReference type="GO" id="GO:0004930">
    <property type="term" value="F:G protein-coupled receptor activity"/>
    <property type="evidence" value="ECO:0007669"/>
    <property type="project" value="UniProtKB-KW"/>
</dbReference>
<evidence type="ECO:0000256" key="10">
    <source>
        <dbReference type="ARBA" id="ARBA00023180"/>
    </source>
</evidence>
<dbReference type="PANTHER" id="PTHR24061:SF599">
    <property type="entry name" value="G-PROTEIN COUPLED RECEPTORS FAMILY 3 PROFILE DOMAIN-CONTAINING PROTEIN"/>
    <property type="match status" value="1"/>
</dbReference>